<feature type="signal peptide" evidence="1">
    <location>
        <begin position="1"/>
        <end position="21"/>
    </location>
</feature>
<feature type="chain" id="PRO_5008274438" evidence="1">
    <location>
        <begin position="22"/>
        <end position="343"/>
    </location>
</feature>
<accession>A0A196S7Z6</accession>
<dbReference type="EMBL" id="LXWW01000543">
    <property type="protein sequence ID" value="OAO12491.1"/>
    <property type="molecule type" value="Genomic_DNA"/>
</dbReference>
<evidence type="ECO:0000313" key="3">
    <source>
        <dbReference type="Proteomes" id="UP000078348"/>
    </source>
</evidence>
<evidence type="ECO:0000313" key="2">
    <source>
        <dbReference type="EMBL" id="OAO12491.1"/>
    </source>
</evidence>
<protein>
    <submittedName>
        <fullName evidence="2">Uncharacterized protein</fullName>
    </submittedName>
</protein>
<dbReference type="Proteomes" id="UP000078348">
    <property type="component" value="Unassembled WGS sequence"/>
</dbReference>
<gene>
    <name evidence="2" type="ORF">AV274_5846</name>
</gene>
<reference evidence="2 3" key="1">
    <citation type="submission" date="2016-05" db="EMBL/GenBank/DDBJ databases">
        <title>Nuclear genome of Blastocystis sp. subtype 1 NandII.</title>
        <authorList>
            <person name="Gentekaki E."/>
            <person name="Curtis B."/>
            <person name="Stairs C."/>
            <person name="Eme L."/>
            <person name="Herman E."/>
            <person name="Klimes V."/>
            <person name="Arias M.C."/>
            <person name="Elias M."/>
            <person name="Hilliou F."/>
            <person name="Klute M."/>
            <person name="Malik S.-B."/>
            <person name="Pightling A."/>
            <person name="Rachubinski R."/>
            <person name="Salas D."/>
            <person name="Schlacht A."/>
            <person name="Suga H."/>
            <person name="Archibald J."/>
            <person name="Ball S.G."/>
            <person name="Clark G."/>
            <person name="Dacks J."/>
            <person name="Van Der Giezen M."/>
            <person name="Tsaousis A."/>
            <person name="Roger A."/>
        </authorList>
    </citation>
    <scope>NUCLEOTIDE SEQUENCE [LARGE SCALE GENOMIC DNA]</scope>
    <source>
        <strain evidence="3">ATCC 50177 / NandII</strain>
    </source>
</reference>
<evidence type="ECO:0000256" key="1">
    <source>
        <dbReference type="SAM" id="SignalP"/>
    </source>
</evidence>
<dbReference type="AlphaFoldDB" id="A0A196S7Z6"/>
<keyword evidence="1" id="KW-0732">Signal</keyword>
<keyword evidence="3" id="KW-1185">Reference proteome</keyword>
<name>A0A196S7Z6_BLAHN</name>
<organism evidence="2 3">
    <name type="scientific">Blastocystis sp. subtype 1 (strain ATCC 50177 / NandII)</name>
    <dbReference type="NCBI Taxonomy" id="478820"/>
    <lineage>
        <taxon>Eukaryota</taxon>
        <taxon>Sar</taxon>
        <taxon>Stramenopiles</taxon>
        <taxon>Bigyra</taxon>
        <taxon>Opalozoa</taxon>
        <taxon>Opalinata</taxon>
        <taxon>Blastocystidae</taxon>
        <taxon>Blastocystis</taxon>
    </lineage>
</organism>
<comment type="caution">
    <text evidence="2">The sequence shown here is derived from an EMBL/GenBank/DDBJ whole genome shotgun (WGS) entry which is preliminary data.</text>
</comment>
<dbReference type="OrthoDB" id="5954868at2759"/>
<proteinExistence type="predicted"/>
<dbReference type="PANTHER" id="PTHR31389:SF4">
    <property type="entry name" value="LD39211P"/>
    <property type="match status" value="1"/>
</dbReference>
<dbReference type="PANTHER" id="PTHR31389">
    <property type="entry name" value="LD39211P"/>
    <property type="match status" value="1"/>
</dbReference>
<sequence>MKDVLLFLFLFLLSIIHHAFQYPSEPTPFQSIDISNDALLGLKEFGSQAINQYDYPWIQYPVPFHILFNNKSARYAHFGDCPPFFPTSVHCGEIPSQQSLVLVTGCSSNHFCATLNCLYSMLLFVPNASVVFVDYGLSTKELLTLSQHFIRLSPRFNLFYRIFNFASFPAWMHISTPTMGGYAWKVISYTDITMEHNGEVGWIDGGCRVVDDLHGELEWMRRDGLFSVYSSGTIGDWIDENSLSFLLKSGIVKSVNRSAEMCSGGYVFLDAGNRTRIGPILDGLVKCAYTKRCMDPVGTTRKNFRQDQSILTLLIHDASIPRSCNSHFHVNTLFHQDSVAHCS</sequence>